<evidence type="ECO:0000313" key="1">
    <source>
        <dbReference type="EMBL" id="THH38622.1"/>
    </source>
</evidence>
<dbReference type="EMBL" id="SRKY01000001">
    <property type="protein sequence ID" value="THH38622.1"/>
    <property type="molecule type" value="Genomic_DNA"/>
</dbReference>
<dbReference type="Proteomes" id="UP000306602">
    <property type="component" value="Unassembled WGS sequence"/>
</dbReference>
<protein>
    <submittedName>
        <fullName evidence="1">Uncharacterized protein</fullName>
    </submittedName>
</protein>
<gene>
    <name evidence="1" type="ORF">E4Z66_03370</name>
</gene>
<keyword evidence="2" id="KW-1185">Reference proteome</keyword>
<sequence>MELITQCMSKVTSFETGQKKPSFVALQNVVGLGSTPPIASHPSWLVFGFGKADGMTVAAKAICRCLQRHLI</sequence>
<proteinExistence type="predicted"/>
<evidence type="ECO:0000313" key="2">
    <source>
        <dbReference type="Proteomes" id="UP000306602"/>
    </source>
</evidence>
<comment type="caution">
    <text evidence="1">The sequence shown here is derived from an EMBL/GenBank/DDBJ whole genome shotgun (WGS) entry which is preliminary data.</text>
</comment>
<name>A0A4S4NG56_9RHOB</name>
<reference evidence="1 2" key="1">
    <citation type="submission" date="2019-04" db="EMBL/GenBank/DDBJ databases">
        <title>Shimia ponticola sp. nov., isolated from seawater.</title>
        <authorList>
            <person name="Kim Y.-O."/>
            <person name="Yoon J.-H."/>
        </authorList>
    </citation>
    <scope>NUCLEOTIDE SEQUENCE [LARGE SCALE GENOMIC DNA]</scope>
    <source>
        <strain evidence="1 2">MYP11</strain>
    </source>
</reference>
<dbReference type="AlphaFoldDB" id="A0A4S4NG56"/>
<organism evidence="1 2">
    <name type="scientific">Aliishimia ponticola</name>
    <dbReference type="NCBI Taxonomy" id="2499833"/>
    <lineage>
        <taxon>Bacteria</taxon>
        <taxon>Pseudomonadati</taxon>
        <taxon>Pseudomonadota</taxon>
        <taxon>Alphaproteobacteria</taxon>
        <taxon>Rhodobacterales</taxon>
        <taxon>Paracoccaceae</taxon>
        <taxon>Aliishimia</taxon>
    </lineage>
</organism>
<accession>A0A4S4NG56</accession>